<dbReference type="GO" id="GO:0051880">
    <property type="term" value="F:G-quadruplex DNA binding"/>
    <property type="evidence" value="ECO:0007669"/>
    <property type="project" value="EnsemblFungi"/>
</dbReference>
<keyword evidence="12 16" id="KW-0234">DNA repair</keyword>
<reference evidence="21 22" key="1">
    <citation type="submission" date="2016-04" db="EMBL/GenBank/DDBJ databases">
        <title>Evolutionary innovation and constraint leading to complex multicellularity in the Ascomycota.</title>
        <authorList>
            <person name="Cisse O."/>
            <person name="Nguyen A."/>
            <person name="Hewitt D.A."/>
            <person name="Jedd G."/>
            <person name="Stajich J.E."/>
        </authorList>
    </citation>
    <scope>NUCLEOTIDE SEQUENCE [LARGE SCALE GENOMIC DNA]</scope>
    <source>
        <strain evidence="21 22">DAH-3</strain>
    </source>
</reference>
<evidence type="ECO:0000256" key="11">
    <source>
        <dbReference type="ARBA" id="ARBA00022839"/>
    </source>
</evidence>
<evidence type="ECO:0000256" key="4">
    <source>
        <dbReference type="ARBA" id="ARBA00009028"/>
    </source>
</evidence>
<dbReference type="PANTHER" id="PTHR10139:SF1">
    <property type="entry name" value="DOUBLE-STRAND BREAK REPAIR PROTEIN MRE11"/>
    <property type="match status" value="1"/>
</dbReference>
<dbReference type="GO" id="GO:0030145">
    <property type="term" value="F:manganese ion binding"/>
    <property type="evidence" value="ECO:0007669"/>
    <property type="project" value="UniProtKB-UniRule"/>
</dbReference>
<dbReference type="GO" id="GO:1990918">
    <property type="term" value="P:double-strand break repair involved in meiotic recombination"/>
    <property type="evidence" value="ECO:0007669"/>
    <property type="project" value="EnsemblFungi"/>
</dbReference>
<evidence type="ECO:0000256" key="5">
    <source>
        <dbReference type="ARBA" id="ARBA00022454"/>
    </source>
</evidence>
<feature type="compositionally biased region" description="Basic residues" evidence="19">
    <location>
        <begin position="588"/>
        <end position="605"/>
    </location>
</feature>
<dbReference type="Gene3D" id="3.30.110.110">
    <property type="entry name" value="Mre11, capping domain"/>
    <property type="match status" value="1"/>
</dbReference>
<dbReference type="PIRSF" id="PIRSF000882">
    <property type="entry name" value="DSB_repair_MRE11"/>
    <property type="match status" value="1"/>
</dbReference>
<dbReference type="AlphaFoldDB" id="A0A1U7LW53"/>
<dbReference type="InterPro" id="IPR003701">
    <property type="entry name" value="Mre11"/>
</dbReference>
<dbReference type="GO" id="GO:0004017">
    <property type="term" value="F:AMP kinase activity"/>
    <property type="evidence" value="ECO:0007669"/>
    <property type="project" value="EnsemblFungi"/>
</dbReference>
<gene>
    <name evidence="21" type="ORF">NEOLI_001893</name>
</gene>
<keyword evidence="9 16" id="KW-0227">DNA damage</keyword>
<dbReference type="GO" id="GO:0060090">
    <property type="term" value="F:molecular adaptor activity"/>
    <property type="evidence" value="ECO:0007669"/>
    <property type="project" value="EnsemblFungi"/>
</dbReference>
<dbReference type="OMA" id="QNHTGHT"/>
<evidence type="ECO:0000256" key="16">
    <source>
        <dbReference type="PIRNR" id="PIRNR000882"/>
    </source>
</evidence>
<dbReference type="GO" id="GO:0008296">
    <property type="term" value="F:3'-5'-DNA exonuclease activity"/>
    <property type="evidence" value="ECO:0007669"/>
    <property type="project" value="EnsemblFungi"/>
</dbReference>
<feature type="active site" description="Proton donor" evidence="17">
    <location>
        <position position="127"/>
    </location>
</feature>
<dbReference type="FunFam" id="3.60.21.10:FF:000011">
    <property type="entry name" value="Double-strand break repair protein"/>
    <property type="match status" value="1"/>
</dbReference>
<comment type="subcellular location">
    <subcellularLocation>
        <location evidence="3">Chromosome</location>
    </subcellularLocation>
    <subcellularLocation>
        <location evidence="2 16">Nucleus</location>
    </subcellularLocation>
</comment>
<evidence type="ECO:0000256" key="7">
    <source>
        <dbReference type="ARBA" id="ARBA00022723"/>
    </source>
</evidence>
<dbReference type="GO" id="GO:0006284">
    <property type="term" value="P:base-excision repair"/>
    <property type="evidence" value="ECO:0007669"/>
    <property type="project" value="EnsemblFungi"/>
</dbReference>
<evidence type="ECO:0000256" key="9">
    <source>
        <dbReference type="ARBA" id="ARBA00022763"/>
    </source>
</evidence>
<evidence type="ECO:0000256" key="8">
    <source>
        <dbReference type="ARBA" id="ARBA00022759"/>
    </source>
</evidence>
<keyword evidence="6 16" id="KW-0540">Nuclease</keyword>
<dbReference type="STRING" id="1198029.A0A1U7LW53"/>
<dbReference type="PANTHER" id="PTHR10139">
    <property type="entry name" value="DOUBLE-STRAND BREAK REPAIR PROTEIN MRE11"/>
    <property type="match status" value="1"/>
</dbReference>
<evidence type="ECO:0000256" key="12">
    <source>
        <dbReference type="ARBA" id="ARBA00023204"/>
    </source>
</evidence>
<comment type="cofactor">
    <cofactor evidence="1 16">
        <name>Mn(2+)</name>
        <dbReference type="ChEBI" id="CHEBI:29035"/>
    </cofactor>
</comment>
<proteinExistence type="inferred from homology"/>
<keyword evidence="22" id="KW-1185">Reference proteome</keyword>
<keyword evidence="15 16" id="KW-0469">Meiosis</keyword>
<dbReference type="InterPro" id="IPR029052">
    <property type="entry name" value="Metallo-depent_PP-like"/>
</dbReference>
<dbReference type="OrthoDB" id="30417at2759"/>
<evidence type="ECO:0000256" key="13">
    <source>
        <dbReference type="ARBA" id="ARBA00023211"/>
    </source>
</evidence>
<dbReference type="Pfam" id="PF00149">
    <property type="entry name" value="Metallophos"/>
    <property type="match status" value="1"/>
</dbReference>
<evidence type="ECO:0000256" key="6">
    <source>
        <dbReference type="ARBA" id="ARBA00022722"/>
    </source>
</evidence>
<feature type="compositionally biased region" description="Acidic residues" evidence="19">
    <location>
        <begin position="615"/>
        <end position="625"/>
    </location>
</feature>
<comment type="caution">
    <text evidence="21">The sequence shown here is derived from an EMBL/GenBank/DDBJ whole genome shotgun (WGS) entry which is preliminary data.</text>
</comment>
<comment type="function">
    <text evidence="16">Core component of the MRN complex, which plays a central role in double-strand break (DSB) repair, DNA recombination, maintenance of telomere integrity and meiosis. The MRN complex is involved in the repair of DNA double-strand breaks (DSBs) via homologous recombination (HR), an error-free mechanism which primarily occurs during S and G2 phases. The complex (1) mediates the end resection of damaged DNA, which generates proper single-stranded DNA, a key initial steps in HR, and is (2) required for the recruitment of other repair factors and efficient activation of ATM and ATR upon DNA damage. Within the MRN complex, MRE11 possesses both single-strand endonuclease activity and double-strand-specific 3'-5' exonuclease activity. MRE11 first endonucleolytically cleaves the 5' strand at DNA DSB ends to prevent non-homologous end joining (NHEJ) and licence HR. It then generates a single-stranded DNA gap via 3' to 5' exonucleolytic degradation, which is required for single-strand invasion and recombination.</text>
</comment>
<dbReference type="GO" id="GO:0000014">
    <property type="term" value="F:single-stranded DNA endodeoxyribonuclease activity"/>
    <property type="evidence" value="ECO:0007669"/>
    <property type="project" value="TreeGrafter"/>
</dbReference>
<evidence type="ECO:0000256" key="10">
    <source>
        <dbReference type="ARBA" id="ARBA00022801"/>
    </source>
</evidence>
<name>A0A1U7LW53_NEOID</name>
<comment type="similarity">
    <text evidence="4 16 18">Belongs to the MRE11/RAD32 family.</text>
</comment>
<keyword evidence="13 16" id="KW-0464">Manganese</keyword>
<dbReference type="InterPro" id="IPR038487">
    <property type="entry name" value="Mre11_capping_dom"/>
</dbReference>
<keyword evidence="8 16" id="KW-0255">Endonuclease</keyword>
<evidence type="ECO:0000259" key="20">
    <source>
        <dbReference type="SMART" id="SM01347"/>
    </source>
</evidence>
<keyword evidence="7" id="KW-0479">Metal-binding</keyword>
<dbReference type="CDD" id="cd00840">
    <property type="entry name" value="MPP_Mre11_N"/>
    <property type="match status" value="1"/>
</dbReference>
<dbReference type="Pfam" id="PF04152">
    <property type="entry name" value="Mre11_DNA_bind"/>
    <property type="match status" value="1"/>
</dbReference>
<evidence type="ECO:0000256" key="15">
    <source>
        <dbReference type="ARBA" id="ARBA00023254"/>
    </source>
</evidence>
<feature type="region of interest" description="Disordered" evidence="19">
    <location>
        <begin position="525"/>
        <end position="689"/>
    </location>
</feature>
<dbReference type="NCBIfam" id="TIGR00583">
    <property type="entry name" value="mre11"/>
    <property type="match status" value="1"/>
</dbReference>
<keyword evidence="14 16" id="KW-0539">Nucleus</keyword>
<evidence type="ECO:0000256" key="14">
    <source>
        <dbReference type="ARBA" id="ARBA00023242"/>
    </source>
</evidence>
<sequence>MMSEFSKKDTIRILIASDNHVGYLERDSVRGNDSFRSFEEIMQLAKDKDVDMVLLGGDLFHDNKPSRKSLFEAMKSLRLNCLGPKPCELQMLSDMSNDSYDPSFAHLNYEDLDINVAIPVFSIHGNHDDPAGEGRLCALDILQAAGLINYFGRVPENDNITVRPVLLQKGRTKLALYGLGNVRDERLYRTFREGNVRYMRPLEDQDNWFNICVVHQNHASHTDTGYLPESFLQDFMDIILWGHEHECLIDPRQNDQRGFYVIQPGSSVATSLCMGESIKKHEYNMLLQPADCRHVGILSVRGKERGFEKIPLRTVRPFAMREIVLAEYNEIPATGKNMRQVREFLERQVEGMIKEAITDWRKMIEDYDDPSSTEVSNQPPLPLIRLRVEYTGVYEVENPQRFSHRFIGRVANSNDIIQYHRKKATTRKSKNVLGFPEFDELVEHVTLSKLRVETLVREFLDAQTLVVLAENGLGDAVSQFVEKDDKNAVNDFVKDSVKHQISSLLKSGIEDDDLEEALEKQKAAMKEKIEKKAGKHTNIGNRDSWDDFEMGGIHSNRLDSDDDEPELSHPAKSTRRSAAKKGSVPKKAPAKRLPAKKPTSRRGRRTTPSPAESNIPEEEDVEIIEDTPPPPRRTNRPTSPTSVTSNKTFGRKATLDFAQPPKQPSFLNDSDEDDFVDVEPSAKKRSARS</sequence>
<evidence type="ECO:0000256" key="17">
    <source>
        <dbReference type="PIRSR" id="PIRSR000882-1"/>
    </source>
</evidence>
<dbReference type="GO" id="GO:0006303">
    <property type="term" value="P:double-strand break repair via nonhomologous end joining"/>
    <property type="evidence" value="ECO:0007669"/>
    <property type="project" value="EnsemblFungi"/>
</dbReference>
<protein>
    <recommendedName>
        <fullName evidence="16">Double-strand break repair protein</fullName>
    </recommendedName>
</protein>
<dbReference type="GO" id="GO:0140445">
    <property type="term" value="C:chromosome, telomeric repeat region"/>
    <property type="evidence" value="ECO:0007669"/>
    <property type="project" value="EnsemblFungi"/>
</dbReference>
<evidence type="ECO:0000256" key="1">
    <source>
        <dbReference type="ARBA" id="ARBA00001936"/>
    </source>
</evidence>
<dbReference type="GO" id="GO:0006357">
    <property type="term" value="P:regulation of transcription by RNA polymerase II"/>
    <property type="evidence" value="ECO:0007669"/>
    <property type="project" value="EnsemblFungi"/>
</dbReference>
<dbReference type="GO" id="GO:0010780">
    <property type="term" value="P:meiotic DNA double-strand break formation involved in reciprocal meiotic recombination"/>
    <property type="evidence" value="ECO:0007669"/>
    <property type="project" value="EnsemblFungi"/>
</dbReference>
<dbReference type="GO" id="GO:0000727">
    <property type="term" value="P:double-strand break repair via break-induced replication"/>
    <property type="evidence" value="ECO:0007669"/>
    <property type="project" value="EnsemblFungi"/>
</dbReference>
<dbReference type="GO" id="GO:0030870">
    <property type="term" value="C:Mre11 complex"/>
    <property type="evidence" value="ECO:0007669"/>
    <property type="project" value="UniProtKB-UniRule"/>
</dbReference>
<dbReference type="EMBL" id="LXFE01000141">
    <property type="protein sequence ID" value="OLL26864.1"/>
    <property type="molecule type" value="Genomic_DNA"/>
</dbReference>
<dbReference type="GO" id="GO:0035861">
    <property type="term" value="C:site of double-strand break"/>
    <property type="evidence" value="ECO:0007669"/>
    <property type="project" value="EnsemblFungi"/>
</dbReference>
<evidence type="ECO:0000256" key="2">
    <source>
        <dbReference type="ARBA" id="ARBA00004123"/>
    </source>
</evidence>
<dbReference type="GO" id="GO:0031573">
    <property type="term" value="P:mitotic intra-S DNA damage checkpoint signaling"/>
    <property type="evidence" value="ECO:0007669"/>
    <property type="project" value="EnsemblFungi"/>
</dbReference>
<evidence type="ECO:0000256" key="19">
    <source>
        <dbReference type="SAM" id="MobiDB-lite"/>
    </source>
</evidence>
<dbReference type="Gene3D" id="3.60.21.10">
    <property type="match status" value="1"/>
</dbReference>
<feature type="compositionally biased region" description="Low complexity" evidence="19">
    <location>
        <begin position="636"/>
        <end position="646"/>
    </location>
</feature>
<organism evidence="21 22">
    <name type="scientific">Neolecta irregularis (strain DAH-3)</name>
    <dbReference type="NCBI Taxonomy" id="1198029"/>
    <lineage>
        <taxon>Eukaryota</taxon>
        <taxon>Fungi</taxon>
        <taxon>Dikarya</taxon>
        <taxon>Ascomycota</taxon>
        <taxon>Taphrinomycotina</taxon>
        <taxon>Neolectales</taxon>
        <taxon>Neolectaceae</taxon>
        <taxon>Neolecta</taxon>
    </lineage>
</organism>
<keyword evidence="10 16" id="KW-0378">Hydrolase</keyword>
<dbReference type="SMART" id="SM01347">
    <property type="entry name" value="Mre11_DNA_bind"/>
    <property type="match status" value="1"/>
</dbReference>
<dbReference type="GO" id="GO:0030437">
    <property type="term" value="P:ascospore formation"/>
    <property type="evidence" value="ECO:0007669"/>
    <property type="project" value="EnsemblFungi"/>
</dbReference>
<evidence type="ECO:0000313" key="21">
    <source>
        <dbReference type="EMBL" id="OLL26864.1"/>
    </source>
</evidence>
<keyword evidence="11 16" id="KW-0269">Exonuclease</keyword>
<feature type="domain" description="Mre11 DNA-binding" evidence="20">
    <location>
        <begin position="307"/>
        <end position="480"/>
    </location>
</feature>
<dbReference type="GO" id="GO:0097552">
    <property type="term" value="P:mitochondrial double-strand break repair via homologous recombination"/>
    <property type="evidence" value="ECO:0007669"/>
    <property type="project" value="EnsemblFungi"/>
</dbReference>
<evidence type="ECO:0000256" key="3">
    <source>
        <dbReference type="ARBA" id="ARBA00004286"/>
    </source>
</evidence>
<evidence type="ECO:0000256" key="18">
    <source>
        <dbReference type="RuleBase" id="RU003447"/>
    </source>
</evidence>
<dbReference type="SUPFAM" id="SSF56300">
    <property type="entry name" value="Metallo-dependent phosphatases"/>
    <property type="match status" value="1"/>
</dbReference>
<dbReference type="GO" id="GO:0062176">
    <property type="term" value="P:R-loop processing"/>
    <property type="evidence" value="ECO:0007669"/>
    <property type="project" value="EnsemblFungi"/>
</dbReference>
<dbReference type="GO" id="GO:0043047">
    <property type="term" value="F:single-stranded telomeric DNA binding"/>
    <property type="evidence" value="ECO:0007669"/>
    <property type="project" value="EnsemblFungi"/>
</dbReference>
<evidence type="ECO:0000313" key="22">
    <source>
        <dbReference type="Proteomes" id="UP000186594"/>
    </source>
</evidence>
<dbReference type="GO" id="GO:0035753">
    <property type="term" value="P:maintenance of DNA trinucleotide repeats"/>
    <property type="evidence" value="ECO:0007669"/>
    <property type="project" value="EnsemblFungi"/>
</dbReference>
<dbReference type="GO" id="GO:0010791">
    <property type="term" value="P:DNA double-strand break processing involved in repair via synthesis-dependent strand annealing"/>
    <property type="evidence" value="ECO:0007669"/>
    <property type="project" value="EnsemblFungi"/>
</dbReference>
<accession>A0A1U7LW53</accession>
<dbReference type="InterPro" id="IPR004843">
    <property type="entry name" value="Calcineurin-like_PHP"/>
</dbReference>
<dbReference type="InterPro" id="IPR007281">
    <property type="entry name" value="Mre11_DNA-bd"/>
</dbReference>
<dbReference type="GO" id="GO:0000723">
    <property type="term" value="P:telomere maintenance"/>
    <property type="evidence" value="ECO:0007669"/>
    <property type="project" value="EnsemblFungi"/>
</dbReference>
<dbReference type="GO" id="GO:0003691">
    <property type="term" value="F:double-stranded telomeric DNA binding"/>
    <property type="evidence" value="ECO:0007669"/>
    <property type="project" value="EnsemblFungi"/>
</dbReference>
<dbReference type="Proteomes" id="UP000186594">
    <property type="component" value="Unassembled WGS sequence"/>
</dbReference>
<keyword evidence="5" id="KW-0158">Chromosome</keyword>
<dbReference type="GO" id="GO:0007095">
    <property type="term" value="P:mitotic G2 DNA damage checkpoint signaling"/>
    <property type="evidence" value="ECO:0007669"/>
    <property type="project" value="TreeGrafter"/>
</dbReference>
<dbReference type="InterPro" id="IPR041796">
    <property type="entry name" value="Mre11_N"/>
</dbReference>